<dbReference type="PANTHER" id="PTHR39185">
    <property type="entry name" value="SWARMING MOTILITY PROTEIN SWRD"/>
    <property type="match status" value="1"/>
</dbReference>
<accession>A0A3M2IUP3</accession>
<dbReference type="PANTHER" id="PTHR39185:SF1">
    <property type="entry name" value="SWARMING MOTILITY PROTEIN SWRD"/>
    <property type="match status" value="1"/>
</dbReference>
<feature type="compositionally biased region" description="Basic and acidic residues" evidence="1">
    <location>
        <begin position="75"/>
        <end position="84"/>
    </location>
</feature>
<evidence type="ECO:0000313" key="2">
    <source>
        <dbReference type="EMBL" id="RMI03641.1"/>
    </source>
</evidence>
<dbReference type="OrthoDB" id="9799862at2"/>
<protein>
    <submittedName>
        <fullName evidence="2">Flagellar protein FlbD</fullName>
    </submittedName>
</protein>
<dbReference type="AlphaFoldDB" id="A0A3M2IUP3"/>
<dbReference type="Proteomes" id="UP000269289">
    <property type="component" value="Unassembled WGS sequence"/>
</dbReference>
<name>A0A3M2IUP3_9CELL</name>
<organism evidence="2 3">
    <name type="scientific">Cellulomonas triticagri</name>
    <dbReference type="NCBI Taxonomy" id="2483352"/>
    <lineage>
        <taxon>Bacteria</taxon>
        <taxon>Bacillati</taxon>
        <taxon>Actinomycetota</taxon>
        <taxon>Actinomycetes</taxon>
        <taxon>Micrococcales</taxon>
        <taxon>Cellulomonadaceae</taxon>
        <taxon>Cellulomonas</taxon>
    </lineage>
</organism>
<dbReference type="RefSeq" id="WP_122151164.1">
    <property type="nucleotide sequence ID" value="NZ_RFFI01000160.1"/>
</dbReference>
<keyword evidence="2" id="KW-0282">Flagellum</keyword>
<comment type="caution">
    <text evidence="2">The sequence shown here is derived from an EMBL/GenBank/DDBJ whole genome shotgun (WGS) entry which is preliminary data.</text>
</comment>
<sequence>MIIVTRLNGAQFGVNPDLLQRVDSAPDTILTLIDGTKYIVRESMTEVIARVNEHRAHLLARAQEIQAAPHPAVELVRDTGPGDERSDDDAPLADTVPLRPRSR</sequence>
<evidence type="ECO:0000256" key="1">
    <source>
        <dbReference type="SAM" id="MobiDB-lite"/>
    </source>
</evidence>
<gene>
    <name evidence="2" type="ORF">EBM89_18915</name>
</gene>
<keyword evidence="3" id="KW-1185">Reference proteome</keyword>
<proteinExistence type="predicted"/>
<dbReference type="InterPro" id="IPR009384">
    <property type="entry name" value="SwrD-like"/>
</dbReference>
<feature type="region of interest" description="Disordered" evidence="1">
    <location>
        <begin position="70"/>
        <end position="103"/>
    </location>
</feature>
<dbReference type="Pfam" id="PF06289">
    <property type="entry name" value="FlbD"/>
    <property type="match status" value="1"/>
</dbReference>
<evidence type="ECO:0000313" key="3">
    <source>
        <dbReference type="Proteomes" id="UP000269289"/>
    </source>
</evidence>
<keyword evidence="2" id="KW-0969">Cilium</keyword>
<dbReference type="EMBL" id="RFFI01000160">
    <property type="protein sequence ID" value="RMI03641.1"/>
    <property type="molecule type" value="Genomic_DNA"/>
</dbReference>
<reference evidence="2 3" key="1">
    <citation type="submission" date="2018-10" db="EMBL/GenBank/DDBJ databases">
        <title>Isolation, diversity and antifungal activity of actinobacteria from wheat.</title>
        <authorList>
            <person name="Han C."/>
        </authorList>
    </citation>
    <scope>NUCLEOTIDE SEQUENCE [LARGE SCALE GENOMIC DNA]</scope>
    <source>
        <strain evidence="2 3">NEAU-YY56</strain>
    </source>
</reference>
<keyword evidence="2" id="KW-0966">Cell projection</keyword>